<proteinExistence type="predicted"/>
<gene>
    <name evidence="2" type="primary">BTD</name>
    <name evidence="2" type="ORF">g.20413</name>
</gene>
<feature type="non-terminal residue" evidence="2">
    <location>
        <position position="1"/>
    </location>
</feature>
<organism evidence="2">
    <name type="scientific">Anthurium amnicola</name>
    <dbReference type="NCBI Taxonomy" id="1678845"/>
    <lineage>
        <taxon>Eukaryota</taxon>
        <taxon>Viridiplantae</taxon>
        <taxon>Streptophyta</taxon>
        <taxon>Embryophyta</taxon>
        <taxon>Tracheophyta</taxon>
        <taxon>Spermatophyta</taxon>
        <taxon>Magnoliopsida</taxon>
        <taxon>Liliopsida</taxon>
        <taxon>Araceae</taxon>
        <taxon>Pothoideae</taxon>
        <taxon>Potheae</taxon>
        <taxon>Anthurium</taxon>
    </lineage>
</organism>
<reference evidence="2" key="1">
    <citation type="submission" date="2015-07" db="EMBL/GenBank/DDBJ databases">
        <title>Transcriptome Assembly of Anthurium amnicola.</title>
        <authorList>
            <person name="Suzuki J."/>
        </authorList>
    </citation>
    <scope>NUCLEOTIDE SEQUENCE</scope>
</reference>
<feature type="transmembrane region" description="Helical" evidence="1">
    <location>
        <begin position="125"/>
        <end position="142"/>
    </location>
</feature>
<evidence type="ECO:0000313" key="2">
    <source>
        <dbReference type="EMBL" id="JAT46407.1"/>
    </source>
</evidence>
<accession>A0A1D1XVJ2</accession>
<keyword evidence="1" id="KW-0472">Membrane</keyword>
<sequence>GMTTNDNTEHATARNELHRLRWDRIENFATFVKKFLRLANIAGLNGVTELQKIDMFLQTLPPAFTKTIKDTISNRQTNNAEFQPTLERIIDIAEQRSDVFRYRYGSWYIYASQLFDYGLRNPQRFLTLSTIVIAILYWQFLMPPAKPNSPVGNLAAFTNDIFVQINSVDIPASDVIMEHTPEFKIAANKIEKSPAFSSTGVQIANGLRRFSGKVIDAGNCLKEMYRKGDYVFETFQTEIETLLNTFDTPFADKSSFFKERIGKMLRIVKEFRAHVQKAKDAMLDADNQRDDVEKSIFSGLREAEKYINFEWFKSQTDVSMAKRELDATVDVLKTLQSTGRNLDKILKVLDEYKSNLLEVQAQLSGLIIVTKADFNYLIKSLRDLYKSHKKFMLKDSKPTIMNRLLLIW</sequence>
<protein>
    <submittedName>
        <fullName evidence="2">Biotinidase</fullName>
    </submittedName>
</protein>
<keyword evidence="1" id="KW-1133">Transmembrane helix</keyword>
<name>A0A1D1XVJ2_9ARAE</name>
<dbReference type="EMBL" id="GDJX01021529">
    <property type="protein sequence ID" value="JAT46407.1"/>
    <property type="molecule type" value="Transcribed_RNA"/>
</dbReference>
<evidence type="ECO:0000256" key="1">
    <source>
        <dbReference type="SAM" id="Phobius"/>
    </source>
</evidence>
<keyword evidence="1" id="KW-0812">Transmembrane</keyword>
<dbReference type="AlphaFoldDB" id="A0A1D1XVJ2"/>